<comment type="catalytic activity">
    <reaction evidence="6">
        <text>guanosine(18) in tRNA + S-adenosyl-L-methionine = 2'-O-methylguanosine(18) in tRNA + S-adenosyl-L-homocysteine + H(+)</text>
        <dbReference type="Rhea" id="RHEA:20077"/>
        <dbReference type="Rhea" id="RHEA-COMP:10190"/>
        <dbReference type="Rhea" id="RHEA-COMP:10192"/>
        <dbReference type="ChEBI" id="CHEBI:15378"/>
        <dbReference type="ChEBI" id="CHEBI:57856"/>
        <dbReference type="ChEBI" id="CHEBI:59789"/>
        <dbReference type="ChEBI" id="CHEBI:74269"/>
        <dbReference type="ChEBI" id="CHEBI:74445"/>
        <dbReference type="EC" id="2.1.1.34"/>
    </reaction>
    <physiologicalReaction direction="left-to-right" evidence="6">
        <dbReference type="Rhea" id="RHEA:20078"/>
    </physiologicalReaction>
</comment>
<dbReference type="Proteomes" id="UP000811246">
    <property type="component" value="Chromosome 11"/>
</dbReference>
<reference evidence="12" key="1">
    <citation type="submission" date="2021-01" db="EMBL/GenBank/DDBJ databases">
        <authorList>
            <person name="Lovell J.T."/>
            <person name="Bentley N."/>
            <person name="Bhattarai G."/>
            <person name="Jenkins J.W."/>
            <person name="Sreedasyam A."/>
            <person name="Alarcon Y."/>
            <person name="Bock C."/>
            <person name="Boston L."/>
            <person name="Carlson J."/>
            <person name="Cervantes K."/>
            <person name="Clermont K."/>
            <person name="Krom N."/>
            <person name="Kubenka K."/>
            <person name="Mamidi S."/>
            <person name="Mattison C."/>
            <person name="Monteros M."/>
            <person name="Pisani C."/>
            <person name="Plott C."/>
            <person name="Rajasekar S."/>
            <person name="Rhein H.S."/>
            <person name="Rohla C."/>
            <person name="Song M."/>
            <person name="Hilaire R.S."/>
            <person name="Shu S."/>
            <person name="Wells L."/>
            <person name="Wang X."/>
            <person name="Webber J."/>
            <person name="Heerema R.J."/>
            <person name="Klein P."/>
            <person name="Conner P."/>
            <person name="Grauke L."/>
            <person name="Grimwood J."/>
            <person name="Schmutz J."/>
            <person name="Randall J.J."/>
        </authorList>
    </citation>
    <scope>NUCLEOTIDE SEQUENCE</scope>
    <source>
        <tissue evidence="12">Leaf</tissue>
    </source>
</reference>
<dbReference type="GO" id="GO:0030488">
    <property type="term" value="P:tRNA methylation"/>
    <property type="evidence" value="ECO:0007669"/>
    <property type="project" value="InterPro"/>
</dbReference>
<dbReference type="InterPro" id="IPR001537">
    <property type="entry name" value="SpoU_MeTrfase"/>
</dbReference>
<evidence type="ECO:0000313" key="13">
    <source>
        <dbReference type="Proteomes" id="UP000811246"/>
    </source>
</evidence>
<keyword evidence="5" id="KW-0007">Acetylation</keyword>
<accession>A0A922IYH2</accession>
<gene>
    <name evidence="12" type="ORF">I3842_11G082600</name>
</gene>
<evidence type="ECO:0000256" key="8">
    <source>
        <dbReference type="ARBA" id="ARBA00093594"/>
    </source>
</evidence>
<evidence type="ECO:0000256" key="10">
    <source>
        <dbReference type="ARBA" id="ARBA00093656"/>
    </source>
</evidence>
<dbReference type="CDD" id="cd18091">
    <property type="entry name" value="SpoU-like_TRM3-like"/>
    <property type="match status" value="1"/>
</dbReference>
<dbReference type="GO" id="GO:0003723">
    <property type="term" value="F:RNA binding"/>
    <property type="evidence" value="ECO:0007669"/>
    <property type="project" value="UniProtKB-KW"/>
</dbReference>
<evidence type="ECO:0000256" key="5">
    <source>
        <dbReference type="ARBA" id="ARBA00022990"/>
    </source>
</evidence>
<evidence type="ECO:0000256" key="3">
    <source>
        <dbReference type="ARBA" id="ARBA00022691"/>
    </source>
</evidence>
<keyword evidence="4" id="KW-0694">RNA-binding</keyword>
<keyword evidence="3" id="KW-0949">S-adenosyl-L-methionine</keyword>
<evidence type="ECO:0000313" key="12">
    <source>
        <dbReference type="EMBL" id="KAG6687636.1"/>
    </source>
</evidence>
<evidence type="ECO:0000256" key="7">
    <source>
        <dbReference type="ARBA" id="ARBA00093361"/>
    </source>
</evidence>
<dbReference type="EC" id="2.1.1.34" evidence="8"/>
<evidence type="ECO:0000256" key="9">
    <source>
        <dbReference type="ARBA" id="ARBA00093636"/>
    </source>
</evidence>
<dbReference type="GO" id="GO:0141100">
    <property type="term" value="F:tRNA (guanine(18)-2'-O)-methyltransferase activity"/>
    <property type="evidence" value="ECO:0007669"/>
    <property type="project" value="UniProtKB-EC"/>
</dbReference>
<evidence type="ECO:0000256" key="1">
    <source>
        <dbReference type="ARBA" id="ARBA00022603"/>
    </source>
</evidence>
<comment type="caution">
    <text evidence="12">The sequence shown here is derived from an EMBL/GenBank/DDBJ whole genome shotgun (WGS) entry which is preliminary data.</text>
</comment>
<dbReference type="PANTHER" id="PTHR12029">
    <property type="entry name" value="RNA METHYLTRANSFERASE"/>
    <property type="match status" value="1"/>
</dbReference>
<keyword evidence="1" id="KW-0489">Methyltransferase</keyword>
<protein>
    <recommendedName>
        <fullName evidence="9">tRNA (guanosine(18)-2'-O)-methyltransferase TARBP1</fullName>
        <ecNumber evidence="8">2.1.1.34</ecNumber>
    </recommendedName>
    <alternativeName>
        <fullName evidence="10">TAR RNA-binding protein 1</fullName>
    </alternativeName>
</protein>
<organism evidence="12 13">
    <name type="scientific">Carya illinoinensis</name>
    <name type="common">Pecan</name>
    <dbReference type="NCBI Taxonomy" id="32201"/>
    <lineage>
        <taxon>Eukaryota</taxon>
        <taxon>Viridiplantae</taxon>
        <taxon>Streptophyta</taxon>
        <taxon>Embryophyta</taxon>
        <taxon>Tracheophyta</taxon>
        <taxon>Spermatophyta</taxon>
        <taxon>Magnoliopsida</taxon>
        <taxon>eudicotyledons</taxon>
        <taxon>Gunneridae</taxon>
        <taxon>Pentapetalae</taxon>
        <taxon>rosids</taxon>
        <taxon>fabids</taxon>
        <taxon>Fagales</taxon>
        <taxon>Juglandaceae</taxon>
        <taxon>Carya</taxon>
    </lineage>
</organism>
<name>A0A922IYH2_CARIL</name>
<dbReference type="InterPro" id="IPR044748">
    <property type="entry name" value="Trm3/TARBP1_C"/>
</dbReference>
<dbReference type="Pfam" id="PF00588">
    <property type="entry name" value="SpoU_methylase"/>
    <property type="match status" value="1"/>
</dbReference>
<sequence length="1854" mass="208814">MRNRPQTLEEVVLDMSTSRSGSMNSLMASLSTSFGKVPPVAVPAMLDCILASTSLPPSSLFASLLDAFPNLIKDIIEEDGKLGRDRCNYLTSLVGALCHLLKKLGANNNALQSFMSISFIPLLKLVDASDRELLNQIGELFINVVIETNSWVVVEENLVPLFVRFVGLSAGMLQHKESDAFECAVFKGLNELRNVVGGVKEHILSPSGPFPLPISCHILTLMLDASLQSLQSASISELIVANDYYAEKFAANLIWDLCNLTERLLLQSLEHRSCTIHFFLPIIFKAFVSYRSFEISVHGQKQILLRKSFLEEIWKCCRTLFSLGTLERRDAYNVLSMYFSSLPCTEQCDVADTSVSEEEFDIRSEKEFWDEIKRGLVDKEGLVRKQSLQMLKNVLPINGGSQPSSVVSDTKLCERSIPRGMTKRELWADKEAKSMGIGKINKSADQNLNSHQQWEAFILLYEMLEEYGTHLVEAAWNHQVSLLLQFSMSHVNFASLVDGIHRNQSEIMGEIFNWLSILWERGFCHDNPQVRCLIMQSFLGIEWKNYGNSAKSVPETFVLGPFIQALNDPVHHKEFGVKGVYSSRIIEGAAQFLHQYTSCLNERNRIAFLSKLASAAKQQSFSRAGLMGLAECIALAACRNDSEADWCEDAFLDMANVETSSENFLQHDKATLLDILRFVIESSRQHFNPNYRFRVCDKVLEAAVSVVCVFEVPLEILLHFISTLPRELTDYGGSLRVKVQEWLLGCGKKHCSSRCYNTEVKLLKSLHEFPKKFTSCHCVVNDFLIYDDEDLDAWEFEIKRWARVLFLAIKEEHHLMPILKFIQNYGANICNQSNDMEWIPVKFLILSLSLVHELQIMHERAAEYGIEVQRRSEFSSPKTPFLLNYGEVAILFEKFAEIFLLILEELVSFANLSCSIYSSSTAIDDIDLPSSVRGKLGGPSQRRLSSSTTTAVLQAVTAVKSVAAISSWCAKFKSDVLLNFSSSFLWKFFLKTVSFPSCDSETGAEICVAGYEALAPALRALASVFSPQVLDAIRENDNFLLPKLEGTLLLDSLALSFLQNINNLLAVGVLARTRRAVLLNWKWLCLESLLSIPSYADVNGLHLEEVNCVYSEAALRLIFTDLVESLENAGEDSVLSMLRSVRLALGLFAKGTLHSVVSSCNGVDVQMMWHLVRSSWILHVSCNKRRVAPIAALLSSVLHSSVFGDENMHVTNKAPGPLKWLIENIIEEGKKSPRTIRLAALHLTGLWLSNPRTIKYYIKELKLLSLYGSVAFDEDFEAELQDNFDAKTEVSLLAKSADPELTEVFINTELYGRVSVAALFYKLVDLADMVGSTNETEDCLAALESGKLFLLELLDSVVNDKDLAKELYKKYSAIHRRKIRAWQMICVLSRFTCEDIVGQVIQSLHTSLCRNNLPAVRQYLETFAINIYLKFPSLVVEQLVPVLRDYDMRPQALSSYVFIAANVILHASEAFKFMHLDNLLPPIIPLLTSHHHSLRGFTQLLVYQVLCKLFPTLDSGDSQIIALEKRCFEDLKSYLAKNSDCVRLRASMEGYLDAYNPESSVTPGGIFVNRVEELEFECVPVSLMEQVLTFLNDVREDLRCSMARDVVIIKNESLRVDEDLDRMEISSNVQEQKLLSQQPCLDFQKKITLLKHEKKDDDVISFFGNKETNEQIFEMEKDDLLLDQLLQSRSLAMERIRASRQPFILVASLLDRIPNLAGLARTCEVFKASGLAIADASILRDKQFQLISVTAEKWVPIIEVPVNSVKVFLEKKKQEGFSILGLEQTANSIPLDQYTFPAKTVLVLGREKEGIPVDMIHVLDACIEIPQLGVVRSLNVHVSGAIALWEYTRQQRSK</sequence>
<evidence type="ECO:0000256" key="6">
    <source>
        <dbReference type="ARBA" id="ARBA00093266"/>
    </source>
</evidence>
<dbReference type="FunFam" id="3.40.1280.10:FF:000010">
    <property type="entry name" value="probable methyltransferase TARBP1"/>
    <property type="match status" value="1"/>
</dbReference>
<dbReference type="InterPro" id="IPR045330">
    <property type="entry name" value="TRM3/TARBP1"/>
</dbReference>
<evidence type="ECO:0000256" key="4">
    <source>
        <dbReference type="ARBA" id="ARBA00022884"/>
    </source>
</evidence>
<feature type="domain" description="tRNA/rRNA methyltransferase SpoU type" evidence="11">
    <location>
        <begin position="1703"/>
        <end position="1845"/>
    </location>
</feature>
<evidence type="ECO:0000259" key="11">
    <source>
        <dbReference type="Pfam" id="PF00588"/>
    </source>
</evidence>
<dbReference type="PANTHER" id="PTHR12029:SF11">
    <property type="entry name" value="METHYLTRANSFERASE TARBP1-RELATED"/>
    <property type="match status" value="1"/>
</dbReference>
<evidence type="ECO:0000256" key="2">
    <source>
        <dbReference type="ARBA" id="ARBA00022679"/>
    </source>
</evidence>
<proteinExistence type="predicted"/>
<dbReference type="EMBL" id="CM031835">
    <property type="protein sequence ID" value="KAG6687636.1"/>
    <property type="molecule type" value="Genomic_DNA"/>
</dbReference>
<comment type="function">
    <text evidence="7">S-adenosyl-L-methionine-dependent 2'-O-ribose methyltransferase that catalyzes the formation of 2'-O-methylguanosine at position 18 (Gm18) in a subset of tRNA. Selectively mediates Gm18 methylation of tRNAGln-TTG/CTG and tRNASer-TGA/GCT. Gm18 modification can enhance the stability of modified tRNAs.</text>
</comment>
<keyword evidence="2" id="KW-0808">Transferase</keyword>